<protein>
    <submittedName>
        <fullName evidence="2">Uncharacterized protein</fullName>
    </submittedName>
</protein>
<evidence type="ECO:0000313" key="2">
    <source>
        <dbReference type="EMBL" id="KAA1249340.1"/>
    </source>
</evidence>
<keyword evidence="3" id="KW-1185">Reference proteome</keyword>
<feature type="transmembrane region" description="Helical" evidence="1">
    <location>
        <begin position="54"/>
        <end position="74"/>
    </location>
</feature>
<keyword evidence="1" id="KW-0812">Transmembrane</keyword>
<proteinExistence type="predicted"/>
<accession>A0A5B1BPJ1</accession>
<keyword evidence="1" id="KW-0472">Membrane</keyword>
<dbReference type="Proteomes" id="UP000324701">
    <property type="component" value="Unassembled WGS sequence"/>
</dbReference>
<sequence>MNNKHNRGEGAAIDRLLWEPLNHRLRWPLVGLLVFVAAIHVAELEEHLREQPIIGVGFILLIIACLLIAMAAAVRDTATAYSVAAITGAVAIAGYVFVRTAPIFDLAQEAEAWLEPLGVTALVTESALIAVALRALTGRPKPG</sequence>
<comment type="caution">
    <text evidence="2">The sequence shown here is derived from an EMBL/GenBank/DDBJ whole genome shotgun (WGS) entry which is preliminary data.</text>
</comment>
<gene>
    <name evidence="2" type="ORF">F0Q45_15605</name>
</gene>
<evidence type="ECO:0000256" key="1">
    <source>
        <dbReference type="SAM" id="Phobius"/>
    </source>
</evidence>
<reference evidence="2 3" key="1">
    <citation type="submission" date="2019-09" db="EMBL/GenBank/DDBJ databases">
        <title>Report of infection by Mycobacterium simiae a patient suffering from pulmonary tuberculosis.</title>
        <authorList>
            <person name="Mohanty P.S."/>
            <person name="Bansal A.K."/>
            <person name="Singh H."/>
            <person name="Sharma S."/>
            <person name="Patil S.A."/>
            <person name="Upadhaya P."/>
            <person name="Singh P.K."/>
            <person name="Kumar D."/>
            <person name="Kumar S."/>
            <person name="Singh R.K."/>
            <person name="Chaudhary B."/>
        </authorList>
    </citation>
    <scope>NUCLEOTIDE SEQUENCE [LARGE SCALE GENOMIC DNA]</scope>
    <source>
        <strain evidence="2 3">JAL-560-SIM</strain>
    </source>
</reference>
<keyword evidence="1" id="KW-1133">Transmembrane helix</keyword>
<feature type="transmembrane region" description="Helical" evidence="1">
    <location>
        <begin position="80"/>
        <end position="98"/>
    </location>
</feature>
<dbReference type="RefSeq" id="WP_149654801.1">
    <property type="nucleotide sequence ID" value="NZ_VTZN01000096.1"/>
</dbReference>
<feature type="transmembrane region" description="Helical" evidence="1">
    <location>
        <begin position="25"/>
        <end position="42"/>
    </location>
</feature>
<name>A0A5B1BPJ1_MYCSI</name>
<evidence type="ECO:0000313" key="3">
    <source>
        <dbReference type="Proteomes" id="UP000324701"/>
    </source>
</evidence>
<dbReference type="AlphaFoldDB" id="A0A5B1BPJ1"/>
<dbReference type="EMBL" id="VTZN01000096">
    <property type="protein sequence ID" value="KAA1249340.1"/>
    <property type="molecule type" value="Genomic_DNA"/>
</dbReference>
<organism evidence="2 3">
    <name type="scientific">Mycobacterium simiae</name>
    <name type="common">Mycobacterium habana</name>
    <dbReference type="NCBI Taxonomy" id="1784"/>
    <lineage>
        <taxon>Bacteria</taxon>
        <taxon>Bacillati</taxon>
        <taxon>Actinomycetota</taxon>
        <taxon>Actinomycetes</taxon>
        <taxon>Mycobacteriales</taxon>
        <taxon>Mycobacteriaceae</taxon>
        <taxon>Mycobacterium</taxon>
        <taxon>Mycobacterium simiae complex</taxon>
    </lineage>
</organism>